<dbReference type="InterPro" id="IPR001608">
    <property type="entry name" value="Ala_racemase_N"/>
</dbReference>
<keyword evidence="2" id="KW-0663">Pyridoxal phosphate</keyword>
<comment type="cofactor">
    <cofactor evidence="1">
        <name>pyridoxal 5'-phosphate</name>
        <dbReference type="ChEBI" id="CHEBI:597326"/>
    </cofactor>
</comment>
<protein>
    <submittedName>
        <fullName evidence="5">Alanine/ornithine racemase family PLP-dependent enzyme</fullName>
    </submittedName>
</protein>
<gene>
    <name evidence="5" type="ORF">DP923_08105</name>
</gene>
<reference evidence="5 6" key="2">
    <citation type="submission" date="2018-07" db="EMBL/GenBank/DDBJ databases">
        <title>Pontibacter sp. 2b14 genomic sequence and assembly.</title>
        <authorList>
            <person name="Du Z.-J."/>
        </authorList>
    </citation>
    <scope>NUCLEOTIDE SEQUENCE [LARGE SCALE GENOMIC DNA]</scope>
    <source>
        <strain evidence="5 6">2b14</strain>
    </source>
</reference>
<keyword evidence="6" id="KW-1185">Reference proteome</keyword>
<accession>A0A364RFV6</accession>
<dbReference type="Gene3D" id="3.20.20.10">
    <property type="entry name" value="Alanine racemase"/>
    <property type="match status" value="1"/>
</dbReference>
<dbReference type="Pfam" id="PF01168">
    <property type="entry name" value="Ala_racemase_N"/>
    <property type="match status" value="1"/>
</dbReference>
<evidence type="ECO:0000313" key="6">
    <source>
        <dbReference type="Proteomes" id="UP000251692"/>
    </source>
</evidence>
<dbReference type="PANTHER" id="PTHR30511:SF3">
    <property type="entry name" value="LYSINE RACEMASE"/>
    <property type="match status" value="1"/>
</dbReference>
<dbReference type="GO" id="GO:0005829">
    <property type="term" value="C:cytosol"/>
    <property type="evidence" value="ECO:0007669"/>
    <property type="project" value="TreeGrafter"/>
</dbReference>
<dbReference type="InterPro" id="IPR000821">
    <property type="entry name" value="Ala_racemase"/>
</dbReference>
<dbReference type="SUPFAM" id="SSF51419">
    <property type="entry name" value="PLP-binding barrel"/>
    <property type="match status" value="1"/>
</dbReference>
<evidence type="ECO:0000256" key="2">
    <source>
        <dbReference type="ARBA" id="ARBA00022898"/>
    </source>
</evidence>
<keyword evidence="3" id="KW-0413">Isomerase</keyword>
<dbReference type="GO" id="GO:0030170">
    <property type="term" value="F:pyridoxal phosphate binding"/>
    <property type="evidence" value="ECO:0007669"/>
    <property type="project" value="TreeGrafter"/>
</dbReference>
<dbReference type="OrthoDB" id="504078at2"/>
<evidence type="ECO:0000256" key="1">
    <source>
        <dbReference type="ARBA" id="ARBA00001933"/>
    </source>
</evidence>
<organism evidence="5 6">
    <name type="scientific">Pontibacter arcticus</name>
    <dbReference type="NCBI Taxonomy" id="2080288"/>
    <lineage>
        <taxon>Bacteria</taxon>
        <taxon>Pseudomonadati</taxon>
        <taxon>Bacteroidota</taxon>
        <taxon>Cytophagia</taxon>
        <taxon>Cytophagales</taxon>
        <taxon>Hymenobacteraceae</taxon>
        <taxon>Pontibacter</taxon>
    </lineage>
</organism>
<evidence type="ECO:0000256" key="3">
    <source>
        <dbReference type="ARBA" id="ARBA00023235"/>
    </source>
</evidence>
<dbReference type="EMBL" id="QMDV01000002">
    <property type="protein sequence ID" value="RAU83181.1"/>
    <property type="molecule type" value="Genomic_DNA"/>
</dbReference>
<dbReference type="AlphaFoldDB" id="A0A364RFV6"/>
<comment type="caution">
    <text evidence="5">The sequence shown here is derived from an EMBL/GenBank/DDBJ whole genome shotgun (WGS) entry which is preliminary data.</text>
</comment>
<dbReference type="RefSeq" id="WP_112305331.1">
    <property type="nucleotide sequence ID" value="NZ_QMDV01000002.1"/>
</dbReference>
<proteinExistence type="predicted"/>
<dbReference type="InterPro" id="IPR029066">
    <property type="entry name" value="PLP-binding_barrel"/>
</dbReference>
<feature type="domain" description="Alanine racemase N-terminal" evidence="4">
    <location>
        <begin position="9"/>
        <end position="225"/>
    </location>
</feature>
<evidence type="ECO:0000313" key="5">
    <source>
        <dbReference type="EMBL" id="RAU83181.1"/>
    </source>
</evidence>
<dbReference type="GO" id="GO:0008784">
    <property type="term" value="F:alanine racemase activity"/>
    <property type="evidence" value="ECO:0007669"/>
    <property type="project" value="TreeGrafter"/>
</dbReference>
<evidence type="ECO:0000259" key="4">
    <source>
        <dbReference type="Pfam" id="PF01168"/>
    </source>
</evidence>
<dbReference type="PANTHER" id="PTHR30511">
    <property type="entry name" value="ALANINE RACEMASE"/>
    <property type="match status" value="1"/>
</dbReference>
<reference evidence="5 6" key="1">
    <citation type="submission" date="2018-06" db="EMBL/GenBank/DDBJ databases">
        <authorList>
            <person name="Liu Z.-W."/>
        </authorList>
    </citation>
    <scope>NUCLEOTIDE SEQUENCE [LARGE SCALE GENOMIC DNA]</scope>
    <source>
        <strain evidence="5 6">2b14</strain>
    </source>
</reference>
<name>A0A364RFV6_9BACT</name>
<dbReference type="Proteomes" id="UP000251692">
    <property type="component" value="Unassembled WGS sequence"/>
</dbReference>
<sequence>MAVLKLYRNKLQHNYRHLEQVFKAHKIDYGIVTKLLCGEEKFLREVLDLGVKEVHDSRVSNLKAIKKIAPDVQTVYIKPAPKKSIPDIIKFADVSFETELDIIRLLSAEAVRQQKIHKIIIMIEMGDLREGVMGEELINFYAQVFELPGISVIGLGANFNCLHGVMPTQDKLIQLSLYTQIIEAKFNRKIPWISGGTSVTIPLLFTHQLPKGINHFRVGEALFFGLNLFTGETFEGMHHDVFELSAEIIELTEKPMVPNGIMAENPSGDSYEIDESLYGKKSHRAILDVGLLDINPKFLIMKDEQTVVGASSDMLVIELGKNADKYKVGDTLQFGLRYMGALSLLNSRYISKEVVTDAPG</sequence>